<feature type="non-terminal residue" evidence="2">
    <location>
        <position position="216"/>
    </location>
</feature>
<organism evidence="2 3">
    <name type="scientific">Mytilus galloprovincialis</name>
    <name type="common">Mediterranean mussel</name>
    <dbReference type="NCBI Taxonomy" id="29158"/>
    <lineage>
        <taxon>Eukaryota</taxon>
        <taxon>Metazoa</taxon>
        <taxon>Spiralia</taxon>
        <taxon>Lophotrochozoa</taxon>
        <taxon>Mollusca</taxon>
        <taxon>Bivalvia</taxon>
        <taxon>Autobranchia</taxon>
        <taxon>Pteriomorphia</taxon>
        <taxon>Mytilida</taxon>
        <taxon>Mytiloidea</taxon>
        <taxon>Mytilidae</taxon>
        <taxon>Mytilinae</taxon>
        <taxon>Mytilus</taxon>
    </lineage>
</organism>
<dbReference type="OrthoDB" id="6154864at2759"/>
<accession>A0A8B6EPZ4</accession>
<proteinExistence type="predicted"/>
<name>A0A8B6EPZ4_MYTGA</name>
<feature type="compositionally biased region" description="Polar residues" evidence="1">
    <location>
        <begin position="11"/>
        <end position="22"/>
    </location>
</feature>
<gene>
    <name evidence="2" type="ORF">MGAL_10B054026</name>
</gene>
<dbReference type="Proteomes" id="UP000596742">
    <property type="component" value="Unassembled WGS sequence"/>
</dbReference>
<evidence type="ECO:0000313" key="2">
    <source>
        <dbReference type="EMBL" id="VDI38148.1"/>
    </source>
</evidence>
<comment type="caution">
    <text evidence="2">The sequence shown here is derived from an EMBL/GenBank/DDBJ whole genome shotgun (WGS) entry which is preliminary data.</text>
</comment>
<keyword evidence="3" id="KW-1185">Reference proteome</keyword>
<dbReference type="AlphaFoldDB" id="A0A8B6EPZ4"/>
<sequence>KLKRRKRQNDRTNLTSQSTGAANVQYLDTRKVSPTLDVPQPDNGWFPSSSTPEIFQTDKNHASVNSRKILESVRSRCRSETTPIPSIYDEEITKLRDAPWDAQTLETAQKLPTFESKRSSLYRTRHKLYPGIPNTRPRIQLEGNFAKPQVENHLYKLKMVTSTSNSYLQLQKIYNCALQTLYTVMELSTQHHQCLTAFSPFMHKNMKYPYPICHLY</sequence>
<protein>
    <submittedName>
        <fullName evidence="2">Uncharacterized protein</fullName>
    </submittedName>
</protein>
<reference evidence="2" key="1">
    <citation type="submission" date="2018-11" db="EMBL/GenBank/DDBJ databases">
        <authorList>
            <person name="Alioto T."/>
            <person name="Alioto T."/>
        </authorList>
    </citation>
    <scope>NUCLEOTIDE SEQUENCE</scope>
</reference>
<dbReference type="EMBL" id="UYJE01005552">
    <property type="protein sequence ID" value="VDI38148.1"/>
    <property type="molecule type" value="Genomic_DNA"/>
</dbReference>
<evidence type="ECO:0000256" key="1">
    <source>
        <dbReference type="SAM" id="MobiDB-lite"/>
    </source>
</evidence>
<evidence type="ECO:0000313" key="3">
    <source>
        <dbReference type="Proteomes" id="UP000596742"/>
    </source>
</evidence>
<feature type="region of interest" description="Disordered" evidence="1">
    <location>
        <begin position="1"/>
        <end position="27"/>
    </location>
</feature>